<accession>A0A484ZG90</accession>
<dbReference type="EMBL" id="CAADJA010000002">
    <property type="protein sequence ID" value="VFS46671.1"/>
    <property type="molecule type" value="Genomic_DNA"/>
</dbReference>
<gene>
    <name evidence="1" type="ORF">NCTC12282_01589</name>
</gene>
<reference evidence="1 2" key="1">
    <citation type="submission" date="2019-03" db="EMBL/GenBank/DDBJ databases">
        <authorList>
            <consortium name="Pathogen Informatics"/>
        </authorList>
    </citation>
    <scope>NUCLEOTIDE SEQUENCE [LARGE SCALE GENOMIC DNA]</scope>
    <source>
        <strain evidence="1 2">NCTC12282</strain>
    </source>
</reference>
<evidence type="ECO:0000313" key="1">
    <source>
        <dbReference type="EMBL" id="VFS46671.1"/>
    </source>
</evidence>
<organism evidence="1 2">
    <name type="scientific">Budvicia aquatica</name>
    <dbReference type="NCBI Taxonomy" id="82979"/>
    <lineage>
        <taxon>Bacteria</taxon>
        <taxon>Pseudomonadati</taxon>
        <taxon>Pseudomonadota</taxon>
        <taxon>Gammaproteobacteria</taxon>
        <taxon>Enterobacterales</taxon>
        <taxon>Budviciaceae</taxon>
        <taxon>Budvicia</taxon>
    </lineage>
</organism>
<name>A0A484ZG90_9GAMM</name>
<evidence type="ECO:0000313" key="2">
    <source>
        <dbReference type="Proteomes" id="UP000373449"/>
    </source>
</evidence>
<protein>
    <submittedName>
        <fullName evidence="1">Uncharacterized protein</fullName>
    </submittedName>
</protein>
<proteinExistence type="predicted"/>
<sequence length="31" mass="3584">MLSESRFDEVIKNCQALIREKSYSGPGRRRG</sequence>
<dbReference type="Proteomes" id="UP000373449">
    <property type="component" value="Unassembled WGS sequence"/>
</dbReference>
<dbReference type="AlphaFoldDB" id="A0A484ZG90"/>